<dbReference type="Gene3D" id="3.30.2010.10">
    <property type="entry name" value="Metalloproteases ('zincins'), catalytic domain"/>
    <property type="match status" value="1"/>
</dbReference>
<keyword evidence="3" id="KW-1185">Reference proteome</keyword>
<dbReference type="AlphaFoldDB" id="A0A5B2Z8Q8"/>
<sequence length="255" mass="28733">MPLLRTPRPVPPAEEIRPLRLADGREVPVRWVRHPRARRLRLLVGERGARLTLPPRASIGAAEAFLHEHRDWLAAQLAAHAANTPAPLALWREARLPLRGAQLPLRWQPGRYARAVLDEHGVLLQLPERAGEGQARAALREFYGQQARADLGAWLPKYLPALPRSPLSFRLRPLSSLWGSLSPGDALSLDLALVLGRPSAFEHVLVHELCHLIHANHSRAFWREVEKRWPDWRDERDYLRAEGPGLKAALARLAG</sequence>
<dbReference type="RefSeq" id="WP_149861127.1">
    <property type="nucleotide sequence ID" value="NZ_VUOD01000008.1"/>
</dbReference>
<reference evidence="2 3" key="1">
    <citation type="submission" date="2019-09" db="EMBL/GenBank/DDBJ databases">
        <title>Arenimonas chukotkensis sp. nov., a bacterium isolated from Chukotka hot spring, Arctic region, Russia.</title>
        <authorList>
            <person name="Zayulina K.S."/>
            <person name="Prokofeva M.I."/>
            <person name="Elcheninov A.G."/>
            <person name="Novikov A."/>
            <person name="Kochetkova T.V."/>
            <person name="Kublanov I.V."/>
        </authorList>
    </citation>
    <scope>NUCLEOTIDE SEQUENCE [LARGE SCALE GENOMIC DNA]</scope>
    <source>
        <strain evidence="2 3">3729k</strain>
    </source>
</reference>
<dbReference type="InterPro" id="IPR053136">
    <property type="entry name" value="UTP_pyrophosphatase-like"/>
</dbReference>
<dbReference type="Proteomes" id="UP000322165">
    <property type="component" value="Unassembled WGS sequence"/>
</dbReference>
<dbReference type="Pfam" id="PF01863">
    <property type="entry name" value="YgjP-like"/>
    <property type="match status" value="1"/>
</dbReference>
<dbReference type="CDD" id="cd07344">
    <property type="entry name" value="M48_yhfN_like"/>
    <property type="match status" value="1"/>
</dbReference>
<reference evidence="2 3" key="2">
    <citation type="submission" date="2019-09" db="EMBL/GenBank/DDBJ databases">
        <authorList>
            <person name="Mazur A."/>
        </authorList>
    </citation>
    <scope>NUCLEOTIDE SEQUENCE [LARGE SCALE GENOMIC DNA]</scope>
    <source>
        <strain evidence="2 3">3729k</strain>
    </source>
</reference>
<dbReference type="EMBL" id="VUOD01000008">
    <property type="protein sequence ID" value="KAA2284265.1"/>
    <property type="molecule type" value="Genomic_DNA"/>
</dbReference>
<dbReference type="InterPro" id="IPR002725">
    <property type="entry name" value="YgjP-like_metallopeptidase"/>
</dbReference>
<evidence type="ECO:0000259" key="1">
    <source>
        <dbReference type="Pfam" id="PF01863"/>
    </source>
</evidence>
<comment type="caution">
    <text evidence="2">The sequence shown here is derived from an EMBL/GenBank/DDBJ whole genome shotgun (WGS) entry which is preliminary data.</text>
</comment>
<dbReference type="PANTHER" id="PTHR30399:SF1">
    <property type="entry name" value="UTP PYROPHOSPHATASE"/>
    <property type="match status" value="1"/>
</dbReference>
<dbReference type="PANTHER" id="PTHR30399">
    <property type="entry name" value="UNCHARACTERIZED PROTEIN YGJP"/>
    <property type="match status" value="1"/>
</dbReference>
<protein>
    <submittedName>
        <fullName evidence="2">M48 family metallopeptidase</fullName>
    </submittedName>
</protein>
<gene>
    <name evidence="2" type="ORF">F0415_10240</name>
</gene>
<name>A0A5B2Z8Q8_9GAMM</name>
<organism evidence="2 3">
    <name type="scientific">Arenimonas fontis</name>
    <dbReference type="NCBI Taxonomy" id="2608255"/>
    <lineage>
        <taxon>Bacteria</taxon>
        <taxon>Pseudomonadati</taxon>
        <taxon>Pseudomonadota</taxon>
        <taxon>Gammaproteobacteria</taxon>
        <taxon>Lysobacterales</taxon>
        <taxon>Lysobacteraceae</taxon>
        <taxon>Arenimonas</taxon>
    </lineage>
</organism>
<evidence type="ECO:0000313" key="3">
    <source>
        <dbReference type="Proteomes" id="UP000322165"/>
    </source>
</evidence>
<evidence type="ECO:0000313" key="2">
    <source>
        <dbReference type="EMBL" id="KAA2284265.1"/>
    </source>
</evidence>
<feature type="domain" description="YgjP-like metallopeptidase" evidence="1">
    <location>
        <begin position="38"/>
        <end position="241"/>
    </location>
</feature>
<accession>A0A5B2Z8Q8</accession>
<proteinExistence type="predicted"/>